<dbReference type="AlphaFoldDB" id="A0A0R3WSG1"/>
<evidence type="ECO:0000313" key="2">
    <source>
        <dbReference type="EMBL" id="VDM23153.1"/>
    </source>
</evidence>
<name>A0A0R3WSG1_HYDTA</name>
<dbReference type="WBParaSite" id="TTAC_0000370101-mRNA-1">
    <property type="protein sequence ID" value="TTAC_0000370101-mRNA-1"/>
    <property type="gene ID" value="TTAC_0000370101"/>
</dbReference>
<evidence type="ECO:0000256" key="1">
    <source>
        <dbReference type="SAM" id="MobiDB-lite"/>
    </source>
</evidence>
<reference evidence="2 3" key="2">
    <citation type="submission" date="2018-11" db="EMBL/GenBank/DDBJ databases">
        <authorList>
            <consortium name="Pathogen Informatics"/>
        </authorList>
    </citation>
    <scope>NUCLEOTIDE SEQUENCE [LARGE SCALE GENOMIC DNA]</scope>
</reference>
<proteinExistence type="predicted"/>
<dbReference type="EMBL" id="UYWX01002872">
    <property type="protein sequence ID" value="VDM23153.1"/>
    <property type="molecule type" value="Genomic_DNA"/>
</dbReference>
<sequence>MIDMMQHFHMQRESTQSAISQPPLPRPPPPPPPPPPRPPPGNRLCFCSDADRTTQQLPTYHRQHLLYSSQF</sequence>
<reference evidence="4" key="1">
    <citation type="submission" date="2017-02" db="UniProtKB">
        <authorList>
            <consortium name="WormBaseParasite"/>
        </authorList>
    </citation>
    <scope>IDENTIFICATION</scope>
</reference>
<keyword evidence="3" id="KW-1185">Reference proteome</keyword>
<organism evidence="4">
    <name type="scientific">Hydatigena taeniaeformis</name>
    <name type="common">Feline tapeworm</name>
    <name type="synonym">Taenia taeniaeformis</name>
    <dbReference type="NCBI Taxonomy" id="6205"/>
    <lineage>
        <taxon>Eukaryota</taxon>
        <taxon>Metazoa</taxon>
        <taxon>Spiralia</taxon>
        <taxon>Lophotrochozoa</taxon>
        <taxon>Platyhelminthes</taxon>
        <taxon>Cestoda</taxon>
        <taxon>Eucestoda</taxon>
        <taxon>Cyclophyllidea</taxon>
        <taxon>Taeniidae</taxon>
        <taxon>Hydatigera</taxon>
    </lineage>
</organism>
<evidence type="ECO:0000313" key="4">
    <source>
        <dbReference type="WBParaSite" id="TTAC_0000370101-mRNA-1"/>
    </source>
</evidence>
<dbReference type="Proteomes" id="UP000274429">
    <property type="component" value="Unassembled WGS sequence"/>
</dbReference>
<feature type="compositionally biased region" description="Pro residues" evidence="1">
    <location>
        <begin position="22"/>
        <end position="41"/>
    </location>
</feature>
<evidence type="ECO:0000313" key="3">
    <source>
        <dbReference type="Proteomes" id="UP000274429"/>
    </source>
</evidence>
<accession>A0A0R3WSG1</accession>
<gene>
    <name evidence="2" type="ORF">TTAC_LOCUS3686</name>
</gene>
<protein>
    <submittedName>
        <fullName evidence="2 4">Uncharacterized protein</fullName>
    </submittedName>
</protein>
<feature type="region of interest" description="Disordered" evidence="1">
    <location>
        <begin position="1"/>
        <end position="71"/>
    </location>
</feature>